<organism evidence="5 6">
    <name type="scientific">Pseudonocardia eucalypti</name>
    <dbReference type="NCBI Taxonomy" id="648755"/>
    <lineage>
        <taxon>Bacteria</taxon>
        <taxon>Bacillati</taxon>
        <taxon>Actinomycetota</taxon>
        <taxon>Actinomycetes</taxon>
        <taxon>Pseudonocardiales</taxon>
        <taxon>Pseudonocardiaceae</taxon>
        <taxon>Pseudonocardia</taxon>
    </lineage>
</organism>
<evidence type="ECO:0000256" key="1">
    <source>
        <dbReference type="ARBA" id="ARBA00023015"/>
    </source>
</evidence>
<reference evidence="6" key="1">
    <citation type="journal article" date="2019" name="Int. J. Syst. Evol. Microbiol.">
        <title>The Global Catalogue of Microorganisms (GCM) 10K type strain sequencing project: providing services to taxonomists for standard genome sequencing and annotation.</title>
        <authorList>
            <consortium name="The Broad Institute Genomics Platform"/>
            <consortium name="The Broad Institute Genome Sequencing Center for Infectious Disease"/>
            <person name="Wu L."/>
            <person name="Ma J."/>
        </authorList>
    </citation>
    <scope>NUCLEOTIDE SEQUENCE [LARGE SCALE GENOMIC DNA]</scope>
    <source>
        <strain evidence="6">JCM 18303</strain>
    </source>
</reference>
<dbReference type="PRINTS" id="PR00032">
    <property type="entry name" value="HTHARAC"/>
</dbReference>
<accession>A0ABP9QGL6</accession>
<dbReference type="RefSeq" id="WP_185060095.1">
    <property type="nucleotide sequence ID" value="NZ_BAABJP010000024.1"/>
</dbReference>
<proteinExistence type="predicted"/>
<dbReference type="Pfam" id="PF12833">
    <property type="entry name" value="HTH_18"/>
    <property type="match status" value="1"/>
</dbReference>
<dbReference type="SMART" id="SM00342">
    <property type="entry name" value="HTH_ARAC"/>
    <property type="match status" value="1"/>
</dbReference>
<keyword evidence="1" id="KW-0805">Transcription regulation</keyword>
<evidence type="ECO:0000256" key="2">
    <source>
        <dbReference type="ARBA" id="ARBA00023125"/>
    </source>
</evidence>
<dbReference type="InterPro" id="IPR009057">
    <property type="entry name" value="Homeodomain-like_sf"/>
</dbReference>
<evidence type="ECO:0000256" key="3">
    <source>
        <dbReference type="ARBA" id="ARBA00023163"/>
    </source>
</evidence>
<dbReference type="InterPro" id="IPR020449">
    <property type="entry name" value="Tscrpt_reg_AraC-type_HTH"/>
</dbReference>
<evidence type="ECO:0000313" key="6">
    <source>
        <dbReference type="Proteomes" id="UP001428817"/>
    </source>
</evidence>
<dbReference type="PROSITE" id="PS01124">
    <property type="entry name" value="HTH_ARAC_FAMILY_2"/>
    <property type="match status" value="1"/>
</dbReference>
<comment type="caution">
    <text evidence="5">The sequence shown here is derived from an EMBL/GenBank/DDBJ whole genome shotgun (WGS) entry which is preliminary data.</text>
</comment>
<dbReference type="Gene3D" id="1.10.10.60">
    <property type="entry name" value="Homeodomain-like"/>
    <property type="match status" value="1"/>
</dbReference>
<gene>
    <name evidence="5" type="ORF">GCM10023321_45990</name>
</gene>
<dbReference type="PANTHER" id="PTHR46796:SF6">
    <property type="entry name" value="ARAC SUBFAMILY"/>
    <property type="match status" value="1"/>
</dbReference>
<dbReference type="SUPFAM" id="SSF46689">
    <property type="entry name" value="Homeodomain-like"/>
    <property type="match status" value="1"/>
</dbReference>
<keyword evidence="2" id="KW-0238">DNA-binding</keyword>
<dbReference type="InterPro" id="IPR018060">
    <property type="entry name" value="HTH_AraC"/>
</dbReference>
<keyword evidence="6" id="KW-1185">Reference proteome</keyword>
<sequence>MADGVIASVAETFADWHALVSASFVPLEVSTDRPDGFRAGIRTQVLDGVSLSEITAAGHSVQRTPALIARGGPHMLKLSLQLSGTGLLVQDGREAVLSTGDLAVYDTNRPYTLAFDDDFQAMVVMFPHHFIALPPEEMGQLTAVRMAGDAGLGRVISPFLVQLARNLDQLSGGSGLRLAHNALDLLTTMFVDELGAGGHQARGRNHELLDRVRHYIDANLGDPGLNPTTVAAAHFISARHLHTLFRSEGTTIAAWIRARRLERCRRDLRDPAQCARPIAALAARWGFLDAAHFSRVFKATYQVPPSEYRARVLGVLL</sequence>
<protein>
    <submittedName>
        <fullName evidence="5">Helix-turn-helix domain-containing protein</fullName>
    </submittedName>
</protein>
<dbReference type="InterPro" id="IPR050204">
    <property type="entry name" value="AraC_XylS_family_regulators"/>
</dbReference>
<name>A0ABP9QGL6_9PSEU</name>
<dbReference type="Pfam" id="PF14525">
    <property type="entry name" value="AraC_binding_2"/>
    <property type="match status" value="1"/>
</dbReference>
<keyword evidence="3" id="KW-0804">Transcription</keyword>
<evidence type="ECO:0000259" key="4">
    <source>
        <dbReference type="PROSITE" id="PS01124"/>
    </source>
</evidence>
<dbReference type="InterPro" id="IPR035418">
    <property type="entry name" value="AraC-bd_2"/>
</dbReference>
<dbReference type="Proteomes" id="UP001428817">
    <property type="component" value="Unassembled WGS sequence"/>
</dbReference>
<dbReference type="PANTHER" id="PTHR46796">
    <property type="entry name" value="HTH-TYPE TRANSCRIPTIONAL ACTIVATOR RHAS-RELATED"/>
    <property type="match status" value="1"/>
</dbReference>
<feature type="domain" description="HTH araC/xylS-type" evidence="4">
    <location>
        <begin position="210"/>
        <end position="311"/>
    </location>
</feature>
<dbReference type="EMBL" id="BAABJP010000024">
    <property type="protein sequence ID" value="GAA5161570.1"/>
    <property type="molecule type" value="Genomic_DNA"/>
</dbReference>
<evidence type="ECO:0000313" key="5">
    <source>
        <dbReference type="EMBL" id="GAA5161570.1"/>
    </source>
</evidence>